<evidence type="ECO:0000256" key="2">
    <source>
        <dbReference type="ARBA" id="ARBA00023015"/>
    </source>
</evidence>
<dbReference type="PANTHER" id="PTHR43133">
    <property type="entry name" value="RNA POLYMERASE ECF-TYPE SIGMA FACTO"/>
    <property type="match status" value="1"/>
</dbReference>
<dbReference type="SUPFAM" id="SSF88659">
    <property type="entry name" value="Sigma3 and sigma4 domains of RNA polymerase sigma factors"/>
    <property type="match status" value="1"/>
</dbReference>
<protein>
    <submittedName>
        <fullName evidence="7">RNA polymerase sigma factor</fullName>
    </submittedName>
</protein>
<name>A0A5R9KNR9_9BACT</name>
<dbReference type="Pfam" id="PF04542">
    <property type="entry name" value="Sigma70_r2"/>
    <property type="match status" value="1"/>
</dbReference>
<dbReference type="PANTHER" id="PTHR43133:SF46">
    <property type="entry name" value="RNA POLYMERASE SIGMA-70 FACTOR ECF SUBFAMILY"/>
    <property type="match status" value="1"/>
</dbReference>
<dbReference type="InterPro" id="IPR013325">
    <property type="entry name" value="RNA_pol_sigma_r2"/>
</dbReference>
<keyword evidence="3" id="KW-0731">Sigma factor</keyword>
<dbReference type="InterPro" id="IPR007627">
    <property type="entry name" value="RNA_pol_sigma70_r2"/>
</dbReference>
<dbReference type="InterPro" id="IPR013249">
    <property type="entry name" value="RNA_pol_sigma70_r4_t2"/>
</dbReference>
<dbReference type="InterPro" id="IPR036388">
    <property type="entry name" value="WH-like_DNA-bd_sf"/>
</dbReference>
<dbReference type="Proteomes" id="UP000306402">
    <property type="component" value="Unassembled WGS sequence"/>
</dbReference>
<dbReference type="Gene3D" id="1.10.10.10">
    <property type="entry name" value="Winged helix-like DNA-binding domain superfamily/Winged helix DNA-binding domain"/>
    <property type="match status" value="1"/>
</dbReference>
<evidence type="ECO:0000259" key="5">
    <source>
        <dbReference type="Pfam" id="PF04542"/>
    </source>
</evidence>
<dbReference type="GO" id="GO:0006352">
    <property type="term" value="P:DNA-templated transcription initiation"/>
    <property type="evidence" value="ECO:0007669"/>
    <property type="project" value="InterPro"/>
</dbReference>
<dbReference type="AlphaFoldDB" id="A0A5R9KNR9"/>
<evidence type="ECO:0000256" key="1">
    <source>
        <dbReference type="ARBA" id="ARBA00010641"/>
    </source>
</evidence>
<evidence type="ECO:0000259" key="6">
    <source>
        <dbReference type="Pfam" id="PF08281"/>
    </source>
</evidence>
<proteinExistence type="inferred from homology"/>
<comment type="caution">
    <text evidence="7">The sequence shown here is derived from an EMBL/GenBank/DDBJ whole genome shotgun (WGS) entry which is preliminary data.</text>
</comment>
<dbReference type="RefSeq" id="WP_138368021.1">
    <property type="nucleotide sequence ID" value="NZ_VCEJ01000008.1"/>
</dbReference>
<keyword evidence="8" id="KW-1185">Reference proteome</keyword>
<dbReference type="OrthoDB" id="941544at2"/>
<dbReference type="EMBL" id="VCEJ01000008">
    <property type="protein sequence ID" value="TLU97921.1"/>
    <property type="molecule type" value="Genomic_DNA"/>
</dbReference>
<dbReference type="Gene3D" id="1.10.1740.10">
    <property type="match status" value="1"/>
</dbReference>
<dbReference type="InterPro" id="IPR013324">
    <property type="entry name" value="RNA_pol_sigma_r3/r4-like"/>
</dbReference>
<dbReference type="InterPro" id="IPR039425">
    <property type="entry name" value="RNA_pol_sigma-70-like"/>
</dbReference>
<comment type="similarity">
    <text evidence="1">Belongs to the sigma-70 factor family. ECF subfamily.</text>
</comment>
<dbReference type="SUPFAM" id="SSF88946">
    <property type="entry name" value="Sigma2 domain of RNA polymerase sigma factors"/>
    <property type="match status" value="1"/>
</dbReference>
<reference evidence="7 8" key="1">
    <citation type="submission" date="2019-05" db="EMBL/GenBank/DDBJ databases">
        <authorList>
            <person name="Qu J.-H."/>
        </authorList>
    </citation>
    <scope>NUCLEOTIDE SEQUENCE [LARGE SCALE GENOMIC DNA]</scope>
    <source>
        <strain evidence="7 8">T17</strain>
    </source>
</reference>
<dbReference type="Pfam" id="PF08281">
    <property type="entry name" value="Sigma70_r4_2"/>
    <property type="match status" value="1"/>
</dbReference>
<evidence type="ECO:0000256" key="3">
    <source>
        <dbReference type="ARBA" id="ARBA00023082"/>
    </source>
</evidence>
<dbReference type="InterPro" id="IPR014284">
    <property type="entry name" value="RNA_pol_sigma-70_dom"/>
</dbReference>
<gene>
    <name evidence="7" type="ORF">FEN17_24320</name>
</gene>
<feature type="domain" description="RNA polymerase sigma factor 70 region 4 type 2" evidence="6">
    <location>
        <begin position="117"/>
        <end position="168"/>
    </location>
</feature>
<keyword evidence="4" id="KW-0804">Transcription</keyword>
<feature type="domain" description="RNA polymerase sigma-70 region 2" evidence="5">
    <location>
        <begin position="23"/>
        <end position="89"/>
    </location>
</feature>
<sequence>MTFNEQELVRGCKQRNRVAQKQLYDVFGGKLFAICLRYTKNRADAEDVLQDAFIKIYENIDSFRADSPIEYWLRSVVVNTALNHLRQQKYLKELDDIDVHHNGLADKEFTLGNFQLQQLLELIQELPTGCRTIFNLYAIEGYQHNEIAEKLGISEGTSKSQYSRARSLLQQKLNKEKRFEDGPVRKR</sequence>
<dbReference type="GO" id="GO:0016987">
    <property type="term" value="F:sigma factor activity"/>
    <property type="evidence" value="ECO:0007669"/>
    <property type="project" value="UniProtKB-KW"/>
</dbReference>
<organism evidence="7 8">
    <name type="scientific">Dyadobacter luticola</name>
    <dbReference type="NCBI Taxonomy" id="1979387"/>
    <lineage>
        <taxon>Bacteria</taxon>
        <taxon>Pseudomonadati</taxon>
        <taxon>Bacteroidota</taxon>
        <taxon>Cytophagia</taxon>
        <taxon>Cytophagales</taxon>
        <taxon>Spirosomataceae</taxon>
        <taxon>Dyadobacter</taxon>
    </lineage>
</organism>
<accession>A0A5R9KNR9</accession>
<dbReference type="GO" id="GO:0003677">
    <property type="term" value="F:DNA binding"/>
    <property type="evidence" value="ECO:0007669"/>
    <property type="project" value="InterPro"/>
</dbReference>
<evidence type="ECO:0000256" key="4">
    <source>
        <dbReference type="ARBA" id="ARBA00023163"/>
    </source>
</evidence>
<evidence type="ECO:0000313" key="8">
    <source>
        <dbReference type="Proteomes" id="UP000306402"/>
    </source>
</evidence>
<dbReference type="NCBIfam" id="TIGR02937">
    <property type="entry name" value="sigma70-ECF"/>
    <property type="match status" value="1"/>
</dbReference>
<keyword evidence="2" id="KW-0805">Transcription regulation</keyword>
<evidence type="ECO:0000313" key="7">
    <source>
        <dbReference type="EMBL" id="TLU97921.1"/>
    </source>
</evidence>